<dbReference type="Pfam" id="PF00989">
    <property type="entry name" value="PAS"/>
    <property type="match status" value="1"/>
</dbReference>
<dbReference type="PROSITE" id="PS50112">
    <property type="entry name" value="PAS"/>
    <property type="match status" value="1"/>
</dbReference>
<dbReference type="CDD" id="cd00130">
    <property type="entry name" value="PAS"/>
    <property type="match status" value="1"/>
</dbReference>
<dbReference type="InterPro" id="IPR013767">
    <property type="entry name" value="PAS_fold"/>
</dbReference>
<dbReference type="InterPro" id="IPR014787">
    <property type="entry name" value="PSer_Pase_RsbU_N"/>
</dbReference>
<dbReference type="PANTHER" id="PTHR43304">
    <property type="entry name" value="PHYTOCHROME-LIKE PROTEIN CPH1"/>
    <property type="match status" value="1"/>
</dbReference>
<dbReference type="Pfam" id="PF08673">
    <property type="entry name" value="RsbU_N"/>
    <property type="match status" value="1"/>
</dbReference>
<dbReference type="FunFam" id="3.30.565.10:FF:000006">
    <property type="entry name" value="Sensor histidine kinase WalK"/>
    <property type="match status" value="1"/>
</dbReference>
<gene>
    <name evidence="10" type="ORF">ANME2D_01409</name>
</gene>
<protein>
    <recommendedName>
        <fullName evidence="2">histidine kinase</fullName>
        <ecNumber evidence="2">2.7.13.3</ecNumber>
    </recommendedName>
</protein>
<dbReference type="GO" id="GO:0006355">
    <property type="term" value="P:regulation of DNA-templated transcription"/>
    <property type="evidence" value="ECO:0007669"/>
    <property type="project" value="InterPro"/>
</dbReference>
<dbReference type="PROSITE" id="PS50113">
    <property type="entry name" value="PAC"/>
    <property type="match status" value="1"/>
</dbReference>
<dbReference type="Gene3D" id="1.10.287.130">
    <property type="match status" value="1"/>
</dbReference>
<evidence type="ECO:0000256" key="4">
    <source>
        <dbReference type="ARBA" id="ARBA00022679"/>
    </source>
</evidence>
<dbReference type="RefSeq" id="WP_052368628.1">
    <property type="nucleotide sequence ID" value="NZ_JMIY01000003.1"/>
</dbReference>
<evidence type="ECO:0000259" key="9">
    <source>
        <dbReference type="PROSITE" id="PS50113"/>
    </source>
</evidence>
<dbReference type="SUPFAM" id="SSF55874">
    <property type="entry name" value="ATPase domain of HSP90 chaperone/DNA topoisomerase II/histidine kinase"/>
    <property type="match status" value="1"/>
</dbReference>
<evidence type="ECO:0000259" key="7">
    <source>
        <dbReference type="PROSITE" id="PS50109"/>
    </source>
</evidence>
<dbReference type="InterPro" id="IPR036097">
    <property type="entry name" value="HisK_dim/P_sf"/>
</dbReference>
<feature type="domain" description="Histidine kinase" evidence="7">
    <location>
        <begin position="293"/>
        <end position="505"/>
    </location>
</feature>
<evidence type="ECO:0000256" key="3">
    <source>
        <dbReference type="ARBA" id="ARBA00022553"/>
    </source>
</evidence>
<evidence type="ECO:0000259" key="8">
    <source>
        <dbReference type="PROSITE" id="PS50112"/>
    </source>
</evidence>
<evidence type="ECO:0000256" key="1">
    <source>
        <dbReference type="ARBA" id="ARBA00000085"/>
    </source>
</evidence>
<evidence type="ECO:0000313" key="11">
    <source>
        <dbReference type="Proteomes" id="UP000027153"/>
    </source>
</evidence>
<comment type="catalytic activity">
    <reaction evidence="1">
        <text>ATP + protein L-histidine = ADP + protein N-phospho-L-histidine.</text>
        <dbReference type="EC" id="2.7.13.3"/>
    </reaction>
</comment>
<dbReference type="SUPFAM" id="SSF55785">
    <property type="entry name" value="PYP-like sensor domain (PAS domain)"/>
    <property type="match status" value="1"/>
</dbReference>
<dbReference type="SMART" id="SM00091">
    <property type="entry name" value="PAS"/>
    <property type="match status" value="1"/>
</dbReference>
<accession>A0A062V8D0</accession>
<feature type="domain" description="PAS" evidence="8">
    <location>
        <begin position="109"/>
        <end position="162"/>
    </location>
</feature>
<keyword evidence="3" id="KW-0597">Phosphoprotein</keyword>
<sequence>MNDPLNELRIQYTSTLQDYLEGGGEAALEHAYELGRKAIAEGLGVLDIASVHHDAMTGLLQYASPESAHITKRAAEFFAESIAPFEMTFRGFQESIAKLRDLNMALERSEKRFRSVVQAASDAIISTDSSGNIISWNRGAQVVFGYSEEEVLGKSLIILMPERYRDAYLRKLEQARSTRESKIIGRTFESHGLRKDGGEFPLELSIASWKTEEGIFYTGIVRDITERKQAEEALHRARDELELRVQERTRELARANESLQAEIKERRRAEEELRRRTEDLARANAELEQFAYIAAHDLQEPLRMISIFTQLLAKHYKGRLDKDADEFITYVVDGARHMQQMIEDLLTYSRVGTSGKPFKPTNCEAVFYQAVANLKMAIEENRAEVTHDPLPTVIVDTSQMIELFQNLISNAIKFRREELPRIHVLAKKQESEWIFSVKDNGIGISPEFMGQLFKIFQREYVAKYPGTGVGLAICRRIVERHGGRIWAESEPGKGSTFYFTIPVRSIQVVPM</sequence>
<dbReference type="Gene3D" id="3.30.565.10">
    <property type="entry name" value="Histidine kinase-like ATPase, C-terminal domain"/>
    <property type="match status" value="1"/>
</dbReference>
<feature type="coiled-coil region" evidence="6">
    <location>
        <begin position="220"/>
        <end position="286"/>
    </location>
</feature>
<proteinExistence type="predicted"/>
<dbReference type="InterPro" id="IPR000014">
    <property type="entry name" value="PAS"/>
</dbReference>
<dbReference type="InterPro" id="IPR004358">
    <property type="entry name" value="Sig_transdc_His_kin-like_C"/>
</dbReference>
<dbReference type="SUPFAM" id="SSF47384">
    <property type="entry name" value="Homodimeric domain of signal transducing histidine kinase"/>
    <property type="match status" value="1"/>
</dbReference>
<dbReference type="InterPro" id="IPR003661">
    <property type="entry name" value="HisK_dim/P_dom"/>
</dbReference>
<dbReference type="InterPro" id="IPR035965">
    <property type="entry name" value="PAS-like_dom_sf"/>
</dbReference>
<dbReference type="InterPro" id="IPR017944">
    <property type="entry name" value="KaiA/RbsU_helical_domain_sf"/>
</dbReference>
<dbReference type="OrthoDB" id="342253at2157"/>
<dbReference type="AlphaFoldDB" id="A0A062V8D0"/>
<dbReference type="PRINTS" id="PR00344">
    <property type="entry name" value="BCTRLSENSOR"/>
</dbReference>
<dbReference type="InterPro" id="IPR000700">
    <property type="entry name" value="PAS-assoc_C"/>
</dbReference>
<dbReference type="Proteomes" id="UP000027153">
    <property type="component" value="Unassembled WGS sequence"/>
</dbReference>
<reference evidence="10 11" key="1">
    <citation type="journal article" date="2013" name="Nature">
        <title>Anaerobic oxidation of methane coupled to nitrate reduction in a novel archaeal lineage.</title>
        <authorList>
            <person name="Haroon M.F."/>
            <person name="Hu S."/>
            <person name="Shi Y."/>
            <person name="Imelfort M."/>
            <person name="Keller J."/>
            <person name="Hugenholtz P."/>
            <person name="Yuan Z."/>
            <person name="Tyson G.W."/>
        </authorList>
    </citation>
    <scope>NUCLEOTIDE SEQUENCE [LARGE SCALE GENOMIC DNA]</scope>
    <source>
        <strain evidence="10 11">ANME-2d</strain>
    </source>
</reference>
<dbReference type="GO" id="GO:0000155">
    <property type="term" value="F:phosphorelay sensor kinase activity"/>
    <property type="evidence" value="ECO:0007669"/>
    <property type="project" value="InterPro"/>
</dbReference>
<dbReference type="EMBL" id="JMIY01000003">
    <property type="protein sequence ID" value="KCZ72009.1"/>
    <property type="molecule type" value="Genomic_DNA"/>
</dbReference>
<dbReference type="Gene3D" id="1.10.1240.30">
    <property type="entry name" value="KaiA/RbsU domain"/>
    <property type="match status" value="1"/>
</dbReference>
<evidence type="ECO:0000256" key="2">
    <source>
        <dbReference type="ARBA" id="ARBA00012438"/>
    </source>
</evidence>
<dbReference type="CDD" id="cd00082">
    <property type="entry name" value="HisKA"/>
    <property type="match status" value="1"/>
</dbReference>
<dbReference type="PANTHER" id="PTHR43304:SF1">
    <property type="entry name" value="PAC DOMAIN-CONTAINING PROTEIN"/>
    <property type="match status" value="1"/>
</dbReference>
<evidence type="ECO:0000256" key="5">
    <source>
        <dbReference type="ARBA" id="ARBA00022777"/>
    </source>
</evidence>
<dbReference type="InterPro" id="IPR036890">
    <property type="entry name" value="HATPase_C_sf"/>
</dbReference>
<dbReference type="InterPro" id="IPR003594">
    <property type="entry name" value="HATPase_dom"/>
</dbReference>
<dbReference type="Pfam" id="PF02518">
    <property type="entry name" value="HATPase_c"/>
    <property type="match status" value="1"/>
</dbReference>
<keyword evidence="11" id="KW-1185">Reference proteome</keyword>
<dbReference type="Gene3D" id="3.30.450.20">
    <property type="entry name" value="PAS domain"/>
    <property type="match status" value="1"/>
</dbReference>
<keyword evidence="4" id="KW-0808">Transferase</keyword>
<dbReference type="InterPro" id="IPR052162">
    <property type="entry name" value="Sensor_kinase/Photoreceptor"/>
</dbReference>
<comment type="caution">
    <text evidence="10">The sequence shown here is derived from an EMBL/GenBank/DDBJ whole genome shotgun (WGS) entry which is preliminary data.</text>
</comment>
<evidence type="ECO:0000256" key="6">
    <source>
        <dbReference type="SAM" id="Coils"/>
    </source>
</evidence>
<dbReference type="PROSITE" id="PS50109">
    <property type="entry name" value="HIS_KIN"/>
    <property type="match status" value="1"/>
</dbReference>
<feature type="domain" description="PAC" evidence="9">
    <location>
        <begin position="186"/>
        <end position="236"/>
    </location>
</feature>
<dbReference type="Pfam" id="PF00512">
    <property type="entry name" value="HisKA"/>
    <property type="match status" value="1"/>
</dbReference>
<dbReference type="EC" id="2.7.13.3" evidence="2"/>
<dbReference type="SMART" id="SM00387">
    <property type="entry name" value="HATPase_c"/>
    <property type="match status" value="1"/>
</dbReference>
<keyword evidence="5" id="KW-0418">Kinase</keyword>
<organism evidence="10 11">
    <name type="scientific">Candidatus Methanoperedens nitratireducens</name>
    <dbReference type="NCBI Taxonomy" id="1392998"/>
    <lineage>
        <taxon>Archaea</taxon>
        <taxon>Methanobacteriati</taxon>
        <taxon>Methanobacteriota</taxon>
        <taxon>Stenosarchaea group</taxon>
        <taxon>Methanomicrobia</taxon>
        <taxon>Methanosarcinales</taxon>
        <taxon>ANME-2 cluster</taxon>
        <taxon>Candidatus Methanoperedentaceae</taxon>
        <taxon>Candidatus Methanoperedens</taxon>
    </lineage>
</organism>
<dbReference type="NCBIfam" id="TIGR00229">
    <property type="entry name" value="sensory_box"/>
    <property type="match status" value="1"/>
</dbReference>
<evidence type="ECO:0000313" key="10">
    <source>
        <dbReference type="EMBL" id="KCZ72009.1"/>
    </source>
</evidence>
<dbReference type="PATRIC" id="fig|1392998.3.peg.1418"/>
<keyword evidence="6" id="KW-0175">Coiled coil</keyword>
<dbReference type="InterPro" id="IPR005467">
    <property type="entry name" value="His_kinase_dom"/>
</dbReference>
<dbReference type="SMART" id="SM00388">
    <property type="entry name" value="HisKA"/>
    <property type="match status" value="1"/>
</dbReference>
<name>A0A062V8D0_9EURY</name>